<proteinExistence type="predicted"/>
<dbReference type="Proteomes" id="UP000297814">
    <property type="component" value="Unassembled WGS sequence"/>
</dbReference>
<dbReference type="AlphaFoldDB" id="A0A4Z1H015"/>
<comment type="caution">
    <text evidence="1">The sequence shown here is derived from an EMBL/GenBank/DDBJ whole genome shotgun (WGS) entry which is preliminary data.</text>
</comment>
<sequence length="119" mass="13543">MESVLNLNERPAQVDLNECYELRKAKSYKNKITYVNNVKQVSQIGYSRSSPGHMEKERSSVECLAKPYKIPPQARASTSSTPIITQLYSAIDDPAARNLQDEMIGERKKRRKASRPCLQ</sequence>
<accession>A0A4Z1H015</accession>
<protein>
    <submittedName>
        <fullName evidence="1">Uncharacterized protein</fullName>
    </submittedName>
</protein>
<evidence type="ECO:0000313" key="2">
    <source>
        <dbReference type="Proteomes" id="UP000297814"/>
    </source>
</evidence>
<gene>
    <name evidence="1" type="ORF">BHYA_0012g00330</name>
</gene>
<keyword evidence="2" id="KW-1185">Reference proteome</keyword>
<evidence type="ECO:0000313" key="1">
    <source>
        <dbReference type="EMBL" id="TGO42118.1"/>
    </source>
</evidence>
<dbReference type="EMBL" id="PQXK01000012">
    <property type="protein sequence ID" value="TGO42118.1"/>
    <property type="molecule type" value="Genomic_DNA"/>
</dbReference>
<name>A0A4Z1H015_9HELO</name>
<reference evidence="1 2" key="1">
    <citation type="submission" date="2017-12" db="EMBL/GenBank/DDBJ databases">
        <title>Comparative genomics of Botrytis spp.</title>
        <authorList>
            <person name="Valero-Jimenez C.A."/>
            <person name="Tapia P."/>
            <person name="Veloso J."/>
            <person name="Silva-Moreno E."/>
            <person name="Staats M."/>
            <person name="Valdes J.H."/>
            <person name="Van Kan J.A.L."/>
        </authorList>
    </citation>
    <scope>NUCLEOTIDE SEQUENCE [LARGE SCALE GENOMIC DNA]</scope>
    <source>
        <strain evidence="1 2">Bh0001</strain>
    </source>
</reference>
<organism evidence="1 2">
    <name type="scientific">Botrytis hyacinthi</name>
    <dbReference type="NCBI Taxonomy" id="278943"/>
    <lineage>
        <taxon>Eukaryota</taxon>
        <taxon>Fungi</taxon>
        <taxon>Dikarya</taxon>
        <taxon>Ascomycota</taxon>
        <taxon>Pezizomycotina</taxon>
        <taxon>Leotiomycetes</taxon>
        <taxon>Helotiales</taxon>
        <taxon>Sclerotiniaceae</taxon>
        <taxon>Botrytis</taxon>
    </lineage>
</organism>